<protein>
    <submittedName>
        <fullName evidence="2">Uncharacterized protein</fullName>
    </submittedName>
</protein>
<evidence type="ECO:0000313" key="2">
    <source>
        <dbReference type="EMBL" id="OCH73298.1"/>
    </source>
</evidence>
<dbReference type="Proteomes" id="UP000093173">
    <property type="component" value="Unassembled WGS sequence"/>
</dbReference>
<gene>
    <name evidence="2" type="ORF">A6E14_14665</name>
</gene>
<keyword evidence="1" id="KW-0812">Transmembrane</keyword>
<dbReference type="AlphaFoldDB" id="A0A1B9QVW3"/>
<evidence type="ECO:0000256" key="1">
    <source>
        <dbReference type="SAM" id="Phobius"/>
    </source>
</evidence>
<comment type="caution">
    <text evidence="2">The sequence shown here is derived from an EMBL/GenBank/DDBJ whole genome shotgun (WGS) entry which is preliminary data.</text>
</comment>
<proteinExistence type="predicted"/>
<reference evidence="3" key="1">
    <citation type="submission" date="2016-06" db="EMBL/GenBank/DDBJ databases">
        <authorList>
            <person name="Hehemann J.-H."/>
            <person name="Arevalo P."/>
            <person name="Datta M.S."/>
            <person name="Polz M.F."/>
        </authorList>
    </citation>
    <scope>NUCLEOTIDE SEQUENCE [LARGE SCALE GENOMIC DNA]</scope>
    <source>
        <strain evidence="3">9CSC122</strain>
    </source>
</reference>
<dbReference type="EMBL" id="MAJZ01000814">
    <property type="protein sequence ID" value="OCH73298.1"/>
    <property type="molecule type" value="Genomic_DNA"/>
</dbReference>
<feature type="transmembrane region" description="Helical" evidence="1">
    <location>
        <begin position="12"/>
        <end position="40"/>
    </location>
</feature>
<keyword evidence="1" id="KW-0472">Membrane</keyword>
<sequence length="109" mass="12340">MVRVTGLSLMIGLSYSLFSGVLDSPISQLLGAFSIAMYWASMKPTPKNIHHATLYQHAVIISLSVLCIFFITNKVKQRVDIYPQIQQATELKTQLWLGYQCLLPRRPND</sequence>
<feature type="transmembrane region" description="Helical" evidence="1">
    <location>
        <begin position="52"/>
        <end position="71"/>
    </location>
</feature>
<organism evidence="2 3">
    <name type="scientific">Vibrio genomosp. F10</name>
    <dbReference type="NCBI Taxonomy" id="723171"/>
    <lineage>
        <taxon>Bacteria</taxon>
        <taxon>Pseudomonadati</taxon>
        <taxon>Pseudomonadota</taxon>
        <taxon>Gammaproteobacteria</taxon>
        <taxon>Vibrionales</taxon>
        <taxon>Vibrionaceae</taxon>
        <taxon>Vibrio</taxon>
    </lineage>
</organism>
<evidence type="ECO:0000313" key="3">
    <source>
        <dbReference type="Proteomes" id="UP000093173"/>
    </source>
</evidence>
<accession>A0A1B9QVW3</accession>
<name>A0A1B9QVW3_9VIBR</name>
<keyword evidence="1" id="KW-1133">Transmembrane helix</keyword>
<keyword evidence="3" id="KW-1185">Reference proteome</keyword>